<dbReference type="PANTHER" id="PTHR10015:SF206">
    <property type="entry name" value="HSF-TYPE DNA-BINDING DOMAIN-CONTAINING PROTEIN"/>
    <property type="match status" value="1"/>
</dbReference>
<evidence type="ECO:0000256" key="1">
    <source>
        <dbReference type="ARBA" id="ARBA00004123"/>
    </source>
</evidence>
<organism evidence="7">
    <name type="scientific">Amphora coffeiformis</name>
    <dbReference type="NCBI Taxonomy" id="265554"/>
    <lineage>
        <taxon>Eukaryota</taxon>
        <taxon>Sar</taxon>
        <taxon>Stramenopiles</taxon>
        <taxon>Ochrophyta</taxon>
        <taxon>Bacillariophyta</taxon>
        <taxon>Bacillariophyceae</taxon>
        <taxon>Bacillariophycidae</taxon>
        <taxon>Thalassiophysales</taxon>
        <taxon>Catenulaceae</taxon>
        <taxon>Amphora</taxon>
    </lineage>
</organism>
<accession>A0A7S3LIT0</accession>
<dbReference type="InterPro" id="IPR000232">
    <property type="entry name" value="HSF_DNA-bd"/>
</dbReference>
<dbReference type="PRINTS" id="PR00056">
    <property type="entry name" value="HSFDOMAIN"/>
</dbReference>
<protein>
    <recommendedName>
        <fullName evidence="6">HSF-type DNA-binding domain-containing protein</fullName>
    </recommendedName>
</protein>
<dbReference type="InterPro" id="IPR036390">
    <property type="entry name" value="WH_DNA-bd_sf"/>
</dbReference>
<dbReference type="Pfam" id="PF00447">
    <property type="entry name" value="HSF_DNA-bind"/>
    <property type="match status" value="1"/>
</dbReference>
<dbReference type="GO" id="GO:0043565">
    <property type="term" value="F:sequence-specific DNA binding"/>
    <property type="evidence" value="ECO:0007669"/>
    <property type="project" value="InterPro"/>
</dbReference>
<feature type="domain" description="HSF-type DNA-binding" evidence="6">
    <location>
        <begin position="123"/>
        <end position="221"/>
    </location>
</feature>
<feature type="region of interest" description="Disordered" evidence="5">
    <location>
        <begin position="65"/>
        <end position="89"/>
    </location>
</feature>
<feature type="compositionally biased region" description="Basic residues" evidence="5">
    <location>
        <begin position="74"/>
        <end position="83"/>
    </location>
</feature>
<evidence type="ECO:0000256" key="5">
    <source>
        <dbReference type="SAM" id="MobiDB-lite"/>
    </source>
</evidence>
<dbReference type="Gene3D" id="1.10.10.10">
    <property type="entry name" value="Winged helix-like DNA-binding domain superfamily/Winged helix DNA-binding domain"/>
    <property type="match status" value="1"/>
</dbReference>
<keyword evidence="2" id="KW-0238">DNA-binding</keyword>
<gene>
    <name evidence="7" type="ORF">ACOF00016_LOCUS17634</name>
</gene>
<dbReference type="GO" id="GO:0003700">
    <property type="term" value="F:DNA-binding transcription factor activity"/>
    <property type="evidence" value="ECO:0007669"/>
    <property type="project" value="InterPro"/>
</dbReference>
<evidence type="ECO:0000256" key="3">
    <source>
        <dbReference type="ARBA" id="ARBA00023242"/>
    </source>
</evidence>
<comment type="subcellular location">
    <subcellularLocation>
        <location evidence="1">Nucleus</location>
    </subcellularLocation>
</comment>
<proteinExistence type="inferred from homology"/>
<dbReference type="EMBL" id="HBIM01023836">
    <property type="protein sequence ID" value="CAE0420980.1"/>
    <property type="molecule type" value="Transcribed_RNA"/>
</dbReference>
<evidence type="ECO:0000256" key="2">
    <source>
        <dbReference type="ARBA" id="ARBA00023125"/>
    </source>
</evidence>
<evidence type="ECO:0000259" key="6">
    <source>
        <dbReference type="SMART" id="SM00415"/>
    </source>
</evidence>
<dbReference type="AlphaFoldDB" id="A0A7S3LIT0"/>
<keyword evidence="3" id="KW-0539">Nucleus</keyword>
<evidence type="ECO:0000256" key="4">
    <source>
        <dbReference type="RuleBase" id="RU004020"/>
    </source>
</evidence>
<name>A0A7S3LIT0_9STRA</name>
<dbReference type="FunFam" id="1.10.10.10:FF:000479">
    <property type="entry name" value="Predicted protein"/>
    <property type="match status" value="1"/>
</dbReference>
<comment type="similarity">
    <text evidence="4">Belongs to the HSF family.</text>
</comment>
<dbReference type="SMART" id="SM00415">
    <property type="entry name" value="HSF"/>
    <property type="match status" value="1"/>
</dbReference>
<sequence>MCVTNTTSRRNTQQQPVSLGAAANLSESIRQSFVSPYTSTAAAKPQQQPVYGGFPTFSTAVPQQYVQIPAEKPRPKRRRKPQKPGKTAKLNDRHFVHHNYHDHSHDAPVDTQVAQGERRKGGVSIPFPVKLHSVLDQVEADGLAHIVSWQPHGRCFVIHKPKEFVGHVMPKYFRQTKLTSFQRQLNLYGFSRLTRGPDATGYYHELFLRGKVFLCKQMTRTKVKGTKFKAASSPEEEPDFYTMPPLIPSVTSDEDMSHESEQHSYDRSHYEQPVQPQVSSFEPLPYEYRPFAAAMAPPAAAAYACDRVLDEAVEELFMDIPSDSADPLDDFVSDWVPADNTFAQSLENDAALGFMLEKLLEE</sequence>
<evidence type="ECO:0000313" key="7">
    <source>
        <dbReference type="EMBL" id="CAE0420980.1"/>
    </source>
</evidence>
<dbReference type="InterPro" id="IPR036388">
    <property type="entry name" value="WH-like_DNA-bd_sf"/>
</dbReference>
<feature type="region of interest" description="Disordered" evidence="5">
    <location>
        <begin position="251"/>
        <end position="272"/>
    </location>
</feature>
<dbReference type="GO" id="GO:0005634">
    <property type="term" value="C:nucleus"/>
    <property type="evidence" value="ECO:0007669"/>
    <property type="project" value="UniProtKB-SubCell"/>
</dbReference>
<dbReference type="PANTHER" id="PTHR10015">
    <property type="entry name" value="HEAT SHOCK TRANSCRIPTION FACTOR"/>
    <property type="match status" value="1"/>
</dbReference>
<feature type="compositionally biased region" description="Basic and acidic residues" evidence="5">
    <location>
        <begin position="255"/>
        <end position="270"/>
    </location>
</feature>
<reference evidence="7" key="1">
    <citation type="submission" date="2021-01" db="EMBL/GenBank/DDBJ databases">
        <authorList>
            <person name="Corre E."/>
            <person name="Pelletier E."/>
            <person name="Niang G."/>
            <person name="Scheremetjew M."/>
            <person name="Finn R."/>
            <person name="Kale V."/>
            <person name="Holt S."/>
            <person name="Cochrane G."/>
            <person name="Meng A."/>
            <person name="Brown T."/>
            <person name="Cohen L."/>
        </authorList>
    </citation>
    <scope>NUCLEOTIDE SEQUENCE</scope>
    <source>
        <strain evidence="7">CCMP127</strain>
    </source>
</reference>
<dbReference type="SUPFAM" id="SSF46785">
    <property type="entry name" value="Winged helix' DNA-binding domain"/>
    <property type="match status" value="1"/>
</dbReference>